<comment type="caution">
    <text evidence="1">The sequence shown here is derived from an EMBL/GenBank/DDBJ whole genome shotgun (WGS) entry which is preliminary data.</text>
</comment>
<dbReference type="Proteomes" id="UP000823914">
    <property type="component" value="Unassembled WGS sequence"/>
</dbReference>
<reference evidence="1" key="1">
    <citation type="journal article" date="2021" name="PeerJ">
        <title>Extensive microbial diversity within the chicken gut microbiome revealed by metagenomics and culture.</title>
        <authorList>
            <person name="Gilroy R."/>
            <person name="Ravi A."/>
            <person name="Getino M."/>
            <person name="Pursley I."/>
            <person name="Horton D.L."/>
            <person name="Alikhan N.F."/>
            <person name="Baker D."/>
            <person name="Gharbi K."/>
            <person name="Hall N."/>
            <person name="Watson M."/>
            <person name="Adriaenssens E.M."/>
            <person name="Foster-Nyarko E."/>
            <person name="Jarju S."/>
            <person name="Secka A."/>
            <person name="Antonio M."/>
            <person name="Oren A."/>
            <person name="Chaudhuri R.R."/>
            <person name="La Ragione R."/>
            <person name="Hildebrand F."/>
            <person name="Pallen M.J."/>
        </authorList>
    </citation>
    <scope>NUCLEOTIDE SEQUENCE</scope>
    <source>
        <strain evidence="1">Gambia15-2214</strain>
    </source>
</reference>
<sequence length="190" mass="21588">MEVTLLSNILKNEDGENQFGLLSEDFVCKNKDVEAFLKKKAVQSSKLYTSATYLISEITDRIDLLGYFTLATKMLIIKQENLSSQQSRIIKRFVSSGVDDHTFELPAILLAQFGRNFSQNSISISGKELMKIALERIEIAISLTSGKVVFLECEPYPKLIAFYEECGFKCLDNHVVSKDKKQLIQMFRVI</sequence>
<dbReference type="Gene3D" id="3.40.630.30">
    <property type="match status" value="1"/>
</dbReference>
<protein>
    <submittedName>
        <fullName evidence="1">Uncharacterized protein</fullName>
    </submittedName>
</protein>
<evidence type="ECO:0000313" key="2">
    <source>
        <dbReference type="Proteomes" id="UP000823914"/>
    </source>
</evidence>
<proteinExistence type="predicted"/>
<accession>A0A9E2L427</accession>
<reference evidence="1" key="2">
    <citation type="submission" date="2021-04" db="EMBL/GenBank/DDBJ databases">
        <authorList>
            <person name="Gilroy R."/>
        </authorList>
    </citation>
    <scope>NUCLEOTIDE SEQUENCE</scope>
    <source>
        <strain evidence="1">Gambia15-2214</strain>
    </source>
</reference>
<dbReference type="AlphaFoldDB" id="A0A9E2L427"/>
<dbReference type="EMBL" id="JAHLFV010000213">
    <property type="protein sequence ID" value="MBU3850740.1"/>
    <property type="molecule type" value="Genomic_DNA"/>
</dbReference>
<gene>
    <name evidence="1" type="ORF">IAA16_09255</name>
</gene>
<evidence type="ECO:0000313" key="1">
    <source>
        <dbReference type="EMBL" id="MBU3850740.1"/>
    </source>
</evidence>
<organism evidence="1 2">
    <name type="scientific">Candidatus Treponema excrementipullorum</name>
    <dbReference type="NCBI Taxonomy" id="2838768"/>
    <lineage>
        <taxon>Bacteria</taxon>
        <taxon>Pseudomonadati</taxon>
        <taxon>Spirochaetota</taxon>
        <taxon>Spirochaetia</taxon>
        <taxon>Spirochaetales</taxon>
        <taxon>Treponemataceae</taxon>
        <taxon>Treponema</taxon>
    </lineage>
</organism>
<name>A0A9E2L427_9SPIR</name>